<dbReference type="Gene3D" id="2.30.42.10">
    <property type="match status" value="1"/>
</dbReference>
<reference evidence="4 5" key="1">
    <citation type="submission" date="2017-03" db="EMBL/GenBank/DDBJ databases">
        <authorList>
            <person name="Afonso C.L."/>
            <person name="Miller P.J."/>
            <person name="Scott M.A."/>
            <person name="Spackman E."/>
            <person name="Goraichik I."/>
            <person name="Dimitrov K.M."/>
            <person name="Suarez D.L."/>
            <person name="Swayne D.E."/>
        </authorList>
    </citation>
    <scope>NUCLEOTIDE SEQUENCE [LARGE SCALE GENOMIC DNA]</scope>
    <source>
        <strain evidence="4">SB41UT1</strain>
    </source>
</reference>
<dbReference type="OrthoDB" id="9758917at2"/>
<evidence type="ECO:0000313" key="5">
    <source>
        <dbReference type="Proteomes" id="UP000196573"/>
    </source>
</evidence>
<proteinExistence type="predicted"/>
<dbReference type="InterPro" id="IPR051201">
    <property type="entry name" value="Chloro_Bact_Ser_Proteases"/>
</dbReference>
<dbReference type="GO" id="GO:0004252">
    <property type="term" value="F:serine-type endopeptidase activity"/>
    <property type="evidence" value="ECO:0007669"/>
    <property type="project" value="InterPro"/>
</dbReference>
<dbReference type="PROSITE" id="PS50106">
    <property type="entry name" value="PDZ"/>
    <property type="match status" value="1"/>
</dbReference>
<evidence type="ECO:0000256" key="2">
    <source>
        <dbReference type="ARBA" id="ARBA00022801"/>
    </source>
</evidence>
<keyword evidence="5" id="KW-1185">Reference proteome</keyword>
<evidence type="ECO:0000313" key="4">
    <source>
        <dbReference type="EMBL" id="SMA37157.1"/>
    </source>
</evidence>
<dbReference type="InterPro" id="IPR009003">
    <property type="entry name" value="Peptidase_S1_PA"/>
</dbReference>
<accession>A0A1X7AHR6</accession>
<dbReference type="EC" id="3.4.21.107" evidence="4"/>
<dbReference type="Gene3D" id="2.40.10.120">
    <property type="match status" value="1"/>
</dbReference>
<sequence length="384" mass="40637">MKKFLNTLSWFGWPAICGLLVALLILQNDLYIPGISEPAPEPQPFTADSISQTPPYSFNSAVVNAAPSVVSIYTRRAIRRTGSRDNTLIAAQDPFSNSRIPRRQQVQSSLGSGVIVSPAGYILTNNHVINGADDIIVALADQRETRATVIGTDTETDLAVLKIEMTDLPSANWADSKTIKIGDIVLAIGNPFGLGQTVSQGIISATRRDLRLSTYEGFIQTDAAINIGNSGGALVNTKGELVGISTALISSDGGSEGLGFAIPSNLAKFVMTSIINNGHVIRGWLGIESTALSAELAEAFNLPLGSGILISGVSESGPAQVAGLQRGDIILRINDMVTHDARRVMNNVAKLKPGSKVNVVVLRDGKEQAFATEVGERPPDAVRN</sequence>
<dbReference type="Pfam" id="PF13365">
    <property type="entry name" value="Trypsin_2"/>
    <property type="match status" value="1"/>
</dbReference>
<dbReference type="PANTHER" id="PTHR43343">
    <property type="entry name" value="PEPTIDASE S12"/>
    <property type="match status" value="1"/>
</dbReference>
<dbReference type="Pfam" id="PF13180">
    <property type="entry name" value="PDZ_2"/>
    <property type="match status" value="1"/>
</dbReference>
<dbReference type="GO" id="GO:0006508">
    <property type="term" value="P:proteolysis"/>
    <property type="evidence" value="ECO:0007669"/>
    <property type="project" value="UniProtKB-KW"/>
</dbReference>
<dbReference type="InterPro" id="IPR001478">
    <property type="entry name" value="PDZ"/>
</dbReference>
<dbReference type="RefSeq" id="WP_087106973.1">
    <property type="nucleotide sequence ID" value="NZ_CBCSCN010000014.1"/>
</dbReference>
<organism evidence="4 5">
    <name type="scientific">Parendozoicomonas haliclonae</name>
    <dbReference type="NCBI Taxonomy" id="1960125"/>
    <lineage>
        <taxon>Bacteria</taxon>
        <taxon>Pseudomonadati</taxon>
        <taxon>Pseudomonadota</taxon>
        <taxon>Gammaproteobacteria</taxon>
        <taxon>Oceanospirillales</taxon>
        <taxon>Endozoicomonadaceae</taxon>
        <taxon>Parendozoicomonas</taxon>
    </lineage>
</organism>
<dbReference type="AlphaFoldDB" id="A0A1X7AHR6"/>
<keyword evidence="1 4" id="KW-0645">Protease</keyword>
<dbReference type="Proteomes" id="UP000196573">
    <property type="component" value="Unassembled WGS sequence"/>
</dbReference>
<name>A0A1X7AHR6_9GAMM</name>
<evidence type="ECO:0000259" key="3">
    <source>
        <dbReference type="PROSITE" id="PS50106"/>
    </source>
</evidence>
<feature type="domain" description="PDZ" evidence="3">
    <location>
        <begin position="282"/>
        <end position="340"/>
    </location>
</feature>
<dbReference type="SMART" id="SM00228">
    <property type="entry name" value="PDZ"/>
    <property type="match status" value="1"/>
</dbReference>
<dbReference type="PANTHER" id="PTHR43343:SF3">
    <property type="entry name" value="PROTEASE DO-LIKE 8, CHLOROPLASTIC"/>
    <property type="match status" value="1"/>
</dbReference>
<dbReference type="InterPro" id="IPR036034">
    <property type="entry name" value="PDZ_sf"/>
</dbReference>
<gene>
    <name evidence="4" type="primary">degS</name>
    <name evidence="4" type="ORF">EHSB41UT_00695</name>
</gene>
<dbReference type="InterPro" id="IPR001940">
    <property type="entry name" value="Peptidase_S1C"/>
</dbReference>
<keyword evidence="2 4" id="KW-0378">Hydrolase</keyword>
<dbReference type="SUPFAM" id="SSF50494">
    <property type="entry name" value="Trypsin-like serine proteases"/>
    <property type="match status" value="1"/>
</dbReference>
<dbReference type="SUPFAM" id="SSF50156">
    <property type="entry name" value="PDZ domain-like"/>
    <property type="match status" value="1"/>
</dbReference>
<dbReference type="EMBL" id="FWPT01000002">
    <property type="protein sequence ID" value="SMA37157.1"/>
    <property type="molecule type" value="Genomic_DNA"/>
</dbReference>
<dbReference type="PRINTS" id="PR00834">
    <property type="entry name" value="PROTEASES2C"/>
</dbReference>
<evidence type="ECO:0000256" key="1">
    <source>
        <dbReference type="ARBA" id="ARBA00022670"/>
    </source>
</evidence>
<protein>
    <submittedName>
        <fullName evidence="4">Serine endoprotease DegS</fullName>
        <ecNumber evidence="4">3.4.21.107</ecNumber>
    </submittedName>
</protein>